<reference evidence="3" key="1">
    <citation type="journal article" date="2015" name="Nature">
        <title>Complex archaea that bridge the gap between prokaryotes and eukaryotes.</title>
        <authorList>
            <person name="Spang A."/>
            <person name="Saw J.H."/>
            <person name="Jorgensen S.L."/>
            <person name="Zaremba-Niedzwiedzka K."/>
            <person name="Martijn J."/>
            <person name="Lind A.E."/>
            <person name="van Eijk R."/>
            <person name="Schleper C."/>
            <person name="Guy L."/>
            <person name="Ettema T.J."/>
        </authorList>
    </citation>
    <scope>NUCLEOTIDE SEQUENCE</scope>
</reference>
<dbReference type="PANTHER" id="PTHR31605">
    <property type="entry name" value="GLYCEROL-3-PHOSPHATE O-ACYLTRANSFERASE 1"/>
    <property type="match status" value="1"/>
</dbReference>
<comment type="caution">
    <text evidence="3">The sequence shown here is derived from an EMBL/GenBank/DDBJ whole genome shotgun (WGS) entry which is preliminary data.</text>
</comment>
<organism evidence="3">
    <name type="scientific">marine sediment metagenome</name>
    <dbReference type="NCBI Taxonomy" id="412755"/>
    <lineage>
        <taxon>unclassified sequences</taxon>
        <taxon>metagenomes</taxon>
        <taxon>ecological metagenomes</taxon>
    </lineage>
</organism>
<keyword evidence="1" id="KW-0472">Membrane</keyword>
<dbReference type="EMBL" id="LAZR01000016">
    <property type="protein sequence ID" value="KKO06262.1"/>
    <property type="molecule type" value="Genomic_DNA"/>
</dbReference>
<dbReference type="InterPro" id="IPR052744">
    <property type="entry name" value="GPAT/DAPAT"/>
</dbReference>
<accession>A0A0F9Y381</accession>
<dbReference type="Pfam" id="PF01553">
    <property type="entry name" value="Acyltransferase"/>
    <property type="match status" value="1"/>
</dbReference>
<dbReference type="GO" id="GO:0004366">
    <property type="term" value="F:glycerol-3-phosphate O-acyltransferase activity"/>
    <property type="evidence" value="ECO:0007669"/>
    <property type="project" value="TreeGrafter"/>
</dbReference>
<dbReference type="GO" id="GO:0008654">
    <property type="term" value="P:phospholipid biosynthetic process"/>
    <property type="evidence" value="ECO:0007669"/>
    <property type="project" value="TreeGrafter"/>
</dbReference>
<dbReference type="AlphaFoldDB" id="A0A0F9Y381"/>
<dbReference type="InterPro" id="IPR002123">
    <property type="entry name" value="Plipid/glycerol_acylTrfase"/>
</dbReference>
<feature type="transmembrane region" description="Helical" evidence="1">
    <location>
        <begin position="300"/>
        <end position="321"/>
    </location>
</feature>
<sequence>MSGFIYSLVKVIVKTGLYGYHKNITISGLEHIPVDQPVMFLPNHQSALIDVLLIATDCNRKPYFLTRSDVFKGKFLKRVFNYFQMLPIYRMRDGRDTLSNNDAIFNSCAEILNRSEALLLFPEANHSLQRRVRPLSKGFTRILFRAFELYPDLDVQLIPIGFNYKNAVHFSDEVSIHYGKPISAKSLYNAGDLNTSSITIKKKISTSLQQLTTHIPSDDKYETVINRLINEKSDFLNPTVNNDKVKSYSKQQLSDSNEVVILNENNDFFKSVFSILNFPVVFIWRSWLKPKVPEDEFMGTFRFAFGLVSYPIYLLLLFIILSSLFTLSIAVVVIVLLTIVNVLLVKYGLR</sequence>
<evidence type="ECO:0000313" key="3">
    <source>
        <dbReference type="EMBL" id="KKO06262.1"/>
    </source>
</evidence>
<dbReference type="SUPFAM" id="SSF69593">
    <property type="entry name" value="Glycerol-3-phosphate (1)-acyltransferase"/>
    <property type="match status" value="1"/>
</dbReference>
<keyword evidence="1" id="KW-0812">Transmembrane</keyword>
<dbReference type="SMART" id="SM00563">
    <property type="entry name" value="PlsC"/>
    <property type="match status" value="1"/>
</dbReference>
<proteinExistence type="predicted"/>
<evidence type="ECO:0000259" key="2">
    <source>
        <dbReference type="SMART" id="SM00563"/>
    </source>
</evidence>
<keyword evidence="1" id="KW-1133">Transmembrane helix</keyword>
<feature type="transmembrane region" description="Helical" evidence="1">
    <location>
        <begin position="327"/>
        <end position="349"/>
    </location>
</feature>
<dbReference type="CDD" id="cd07992">
    <property type="entry name" value="LPLAT_AAK14816-like"/>
    <property type="match status" value="1"/>
</dbReference>
<dbReference type="GO" id="GO:0016287">
    <property type="term" value="F:glycerone-phosphate O-acyltransferase activity"/>
    <property type="evidence" value="ECO:0007669"/>
    <property type="project" value="TreeGrafter"/>
</dbReference>
<name>A0A0F9Y381_9ZZZZ</name>
<feature type="transmembrane region" description="Helical" evidence="1">
    <location>
        <begin position="268"/>
        <end position="288"/>
    </location>
</feature>
<evidence type="ECO:0000256" key="1">
    <source>
        <dbReference type="SAM" id="Phobius"/>
    </source>
</evidence>
<feature type="domain" description="Phospholipid/glycerol acyltransferase" evidence="2">
    <location>
        <begin position="38"/>
        <end position="165"/>
    </location>
</feature>
<protein>
    <recommendedName>
        <fullName evidence="2">Phospholipid/glycerol acyltransferase domain-containing protein</fullName>
    </recommendedName>
</protein>
<dbReference type="PANTHER" id="PTHR31605:SF0">
    <property type="entry name" value="GLYCEROL-3-PHOSPHATE O-ACYLTRANSFERASE 1"/>
    <property type="match status" value="1"/>
</dbReference>
<gene>
    <name evidence="3" type="ORF">LCGC14_0066810</name>
</gene>